<reference evidence="4" key="1">
    <citation type="submission" date="2018-08" db="EMBL/GenBank/DDBJ databases">
        <authorList>
            <person name="Kim S.-J."/>
            <person name="Jung G.-Y."/>
        </authorList>
    </citation>
    <scope>NUCLEOTIDE SEQUENCE [LARGE SCALE GENOMIC DNA]</scope>
    <source>
        <strain evidence="4">GY_G</strain>
    </source>
</reference>
<dbReference type="EMBL" id="QRGP01000001">
    <property type="protein sequence ID" value="RDV06632.1"/>
    <property type="molecule type" value="Genomic_DNA"/>
</dbReference>
<feature type="transmembrane region" description="Helical" evidence="1">
    <location>
        <begin position="25"/>
        <end position="45"/>
    </location>
</feature>
<keyword evidence="1" id="KW-0812">Transmembrane</keyword>
<sequence length="438" mass="48988">MTTQAQTDSALRPVTKAARIDSLDILRGVAVLGILLMNITGFGLLPHAYGNPMADGGGTGINLTTYQTTTILFEGTMRGIFSLLFGASIVLLTERMEQSGAGLDTAEIYFRRMFWMLVFGFIHWSLLLWYGEILFAYAMCGFVLFAFRKIAAKWQLAVAALLLLGAAGFQAQSYKEAAAMQASANDALAAKDAGQKLSKEQESAIEGWNGLREHFYPTAEAAKAVRNIHNVGYWQAVTDQFDSSYQFQWTEAPFWLIFDMSSFMLIGMGLLKLGVLSASRSRRFYLALMVTGYGIGVPLGLYELNLILASGFEVMGFKSADITYQFSRLAMVCGHLGLILLFIKSGLLQFLQRALAATGQMALSNYLAQTLICVTLFYGFGFALFSKLERHELYIIVAAIWTVELIWSPIWLRHFRFGPFEWLWRSLTYWQRQPMKIG</sequence>
<feature type="transmembrane region" description="Helical" evidence="1">
    <location>
        <begin position="75"/>
        <end position="93"/>
    </location>
</feature>
<keyword evidence="1" id="KW-1133">Transmembrane helix</keyword>
<feature type="transmembrane region" description="Helical" evidence="1">
    <location>
        <begin position="363"/>
        <end position="385"/>
    </location>
</feature>
<dbReference type="OrthoDB" id="9807744at2"/>
<comment type="caution">
    <text evidence="3">The sequence shown here is derived from an EMBL/GenBank/DDBJ whole genome shotgun (WGS) entry which is preliminary data.</text>
</comment>
<accession>A0A371BGA5</accession>
<dbReference type="Pfam" id="PF04235">
    <property type="entry name" value="DUF418"/>
    <property type="match status" value="1"/>
</dbReference>
<feature type="transmembrane region" description="Helical" evidence="1">
    <location>
        <begin position="322"/>
        <end position="343"/>
    </location>
</feature>
<evidence type="ECO:0000313" key="3">
    <source>
        <dbReference type="EMBL" id="RDV06632.1"/>
    </source>
</evidence>
<dbReference type="InterPro" id="IPR052529">
    <property type="entry name" value="Bact_Transport_Assoc"/>
</dbReference>
<dbReference type="Proteomes" id="UP000263833">
    <property type="component" value="Unassembled WGS sequence"/>
</dbReference>
<dbReference type="RefSeq" id="WP_115548181.1">
    <property type="nucleotide sequence ID" value="NZ_QRGP01000001.1"/>
</dbReference>
<feature type="domain" description="DUF418" evidence="2">
    <location>
        <begin position="271"/>
        <end position="431"/>
    </location>
</feature>
<keyword evidence="4" id="KW-1185">Reference proteome</keyword>
<protein>
    <submittedName>
        <fullName evidence="3">DUF418 domain-containing protein</fullName>
    </submittedName>
</protein>
<dbReference type="AlphaFoldDB" id="A0A371BGA5"/>
<feature type="transmembrane region" description="Helical" evidence="1">
    <location>
        <begin position="252"/>
        <end position="271"/>
    </location>
</feature>
<evidence type="ECO:0000259" key="2">
    <source>
        <dbReference type="Pfam" id="PF04235"/>
    </source>
</evidence>
<dbReference type="PANTHER" id="PTHR30590:SF2">
    <property type="entry name" value="INNER MEMBRANE PROTEIN"/>
    <property type="match status" value="1"/>
</dbReference>
<gene>
    <name evidence="3" type="ORF">DXH95_04225</name>
</gene>
<proteinExistence type="predicted"/>
<name>A0A371BGA5_9SPHN</name>
<feature type="transmembrane region" description="Helical" evidence="1">
    <location>
        <begin position="154"/>
        <end position="171"/>
    </location>
</feature>
<dbReference type="InterPro" id="IPR007349">
    <property type="entry name" value="DUF418"/>
</dbReference>
<evidence type="ECO:0000256" key="1">
    <source>
        <dbReference type="SAM" id="Phobius"/>
    </source>
</evidence>
<feature type="transmembrane region" description="Helical" evidence="1">
    <location>
        <begin position="283"/>
        <end position="302"/>
    </location>
</feature>
<feature type="transmembrane region" description="Helical" evidence="1">
    <location>
        <begin position="391"/>
        <end position="412"/>
    </location>
</feature>
<evidence type="ECO:0000313" key="4">
    <source>
        <dbReference type="Proteomes" id="UP000263833"/>
    </source>
</evidence>
<dbReference type="PANTHER" id="PTHR30590">
    <property type="entry name" value="INNER MEMBRANE PROTEIN"/>
    <property type="match status" value="1"/>
</dbReference>
<organism evidence="3 4">
    <name type="scientific">Sphingorhabdus pulchriflava</name>
    <dbReference type="NCBI Taxonomy" id="2292257"/>
    <lineage>
        <taxon>Bacteria</taxon>
        <taxon>Pseudomonadati</taxon>
        <taxon>Pseudomonadota</taxon>
        <taxon>Alphaproteobacteria</taxon>
        <taxon>Sphingomonadales</taxon>
        <taxon>Sphingomonadaceae</taxon>
        <taxon>Sphingorhabdus</taxon>
    </lineage>
</organism>
<keyword evidence="1" id="KW-0472">Membrane</keyword>